<accession>A0AAD7UG96</accession>
<reference evidence="1" key="1">
    <citation type="submission" date="2023-01" db="EMBL/GenBank/DDBJ databases">
        <title>Metagenome sequencing of chrysophaentin producing Chrysophaeum taylorii.</title>
        <authorList>
            <person name="Davison J."/>
            <person name="Bewley C."/>
        </authorList>
    </citation>
    <scope>NUCLEOTIDE SEQUENCE</scope>
    <source>
        <strain evidence="1">NIES-1699</strain>
    </source>
</reference>
<evidence type="ECO:0000313" key="2">
    <source>
        <dbReference type="Proteomes" id="UP001230188"/>
    </source>
</evidence>
<evidence type="ECO:0000313" key="1">
    <source>
        <dbReference type="EMBL" id="KAJ8603782.1"/>
    </source>
</evidence>
<dbReference type="InterPro" id="IPR056712">
    <property type="entry name" value="DUF7810"/>
</dbReference>
<dbReference type="Pfam" id="PF25102">
    <property type="entry name" value="DUF7810"/>
    <property type="match status" value="1"/>
</dbReference>
<dbReference type="Proteomes" id="UP001230188">
    <property type="component" value="Unassembled WGS sequence"/>
</dbReference>
<gene>
    <name evidence="1" type="ORF">CTAYLR_000179</name>
</gene>
<dbReference type="PANTHER" id="PTHR35736">
    <property type="entry name" value="EXPRESSED PROTEIN"/>
    <property type="match status" value="1"/>
</dbReference>
<proteinExistence type="predicted"/>
<name>A0AAD7UG96_9STRA</name>
<sequence length="476" mass="51669">SETAREALADLRKALPYDAAVCAKVSKESAAGRVACAEREFVALASSWFEWHAGFRASSDCARWCGQVAEDESRAAFVVQGHKRLRKGYGNHAFATLNALIGAILTNRSVVLGLDEATRELNTPHLLWDDEAAWTVRSLRARYLSCGCRLVGPPGRRNAPLWHSQKQISHLLGLAPSDRWPLSVDPSAGLGLVAAAGAFFRRDSHRFEFAGSDCRSHGDHFLKESFAELSASPNLYGILAYAFARPTDDLGRFVERVVANRTTFDIGAHVRVNLHVGTTTHGANFLKPKEKAWRLDPLAEEWTSKLAREQLPRLRTALSADRILVVSDQPAVAAGIAQKAEATSFFDAVSAADDAMRRATAAENDGRFMIRSADWGSSPRWASLADLFLLSTANKAIACAGPYSPSTFCELAAALAAVRRALSERATPAAPTWQVGTTAPLWSSLFWCPELGSDKRLGPPACCEAAVVYPRRLPVG</sequence>
<dbReference type="EMBL" id="JAQMWT010000344">
    <property type="protein sequence ID" value="KAJ8603782.1"/>
    <property type="molecule type" value="Genomic_DNA"/>
</dbReference>
<feature type="non-terminal residue" evidence="1">
    <location>
        <position position="476"/>
    </location>
</feature>
<dbReference type="PANTHER" id="PTHR35736:SF1">
    <property type="entry name" value="EXPRESSED PROTEIN"/>
    <property type="match status" value="1"/>
</dbReference>
<keyword evidence="2" id="KW-1185">Reference proteome</keyword>
<comment type="caution">
    <text evidence="1">The sequence shown here is derived from an EMBL/GenBank/DDBJ whole genome shotgun (WGS) entry which is preliminary data.</text>
</comment>
<protein>
    <submittedName>
        <fullName evidence="1">Uncharacterized protein</fullName>
    </submittedName>
</protein>
<dbReference type="AlphaFoldDB" id="A0AAD7UG96"/>
<organism evidence="1 2">
    <name type="scientific">Chrysophaeum taylorii</name>
    <dbReference type="NCBI Taxonomy" id="2483200"/>
    <lineage>
        <taxon>Eukaryota</taxon>
        <taxon>Sar</taxon>
        <taxon>Stramenopiles</taxon>
        <taxon>Ochrophyta</taxon>
        <taxon>Pelagophyceae</taxon>
        <taxon>Pelagomonadales</taxon>
        <taxon>Pelagomonadaceae</taxon>
        <taxon>Chrysophaeum</taxon>
    </lineage>
</organism>